<reference evidence="2" key="2">
    <citation type="submission" date="2025-09" db="UniProtKB">
        <authorList>
            <consortium name="Ensembl"/>
        </authorList>
    </citation>
    <scope>IDENTIFICATION</scope>
</reference>
<dbReference type="Ensembl" id="ENSPKIT00000014541.1">
    <property type="protein sequence ID" value="ENSPKIP00000033649.1"/>
    <property type="gene ID" value="ENSPKIG00000013287.1"/>
</dbReference>
<evidence type="ECO:0000259" key="1">
    <source>
        <dbReference type="PROSITE" id="PS50053"/>
    </source>
</evidence>
<dbReference type="Proteomes" id="UP000261540">
    <property type="component" value="Unplaced"/>
</dbReference>
<dbReference type="SMART" id="SM00213">
    <property type="entry name" value="UBQ"/>
    <property type="match status" value="1"/>
</dbReference>
<protein>
    <submittedName>
        <fullName evidence="2">Ubiquitin-60S ribosomal protein L40-like</fullName>
    </submittedName>
</protein>
<organism evidence="2 3">
    <name type="scientific">Paramormyrops kingsleyae</name>
    <dbReference type="NCBI Taxonomy" id="1676925"/>
    <lineage>
        <taxon>Eukaryota</taxon>
        <taxon>Metazoa</taxon>
        <taxon>Chordata</taxon>
        <taxon>Craniata</taxon>
        <taxon>Vertebrata</taxon>
        <taxon>Euteleostomi</taxon>
        <taxon>Actinopterygii</taxon>
        <taxon>Neopterygii</taxon>
        <taxon>Teleostei</taxon>
        <taxon>Osteoglossocephala</taxon>
        <taxon>Osteoglossomorpha</taxon>
        <taxon>Osteoglossiformes</taxon>
        <taxon>Mormyridae</taxon>
        <taxon>Paramormyrops</taxon>
    </lineage>
</organism>
<dbReference type="SUPFAM" id="SSF54236">
    <property type="entry name" value="Ubiquitin-like"/>
    <property type="match status" value="1"/>
</dbReference>
<dbReference type="InterPro" id="IPR050158">
    <property type="entry name" value="Ubiquitin_ubiquitin-like"/>
</dbReference>
<accession>A0A3B3SSG4</accession>
<dbReference type="CDD" id="cd17039">
    <property type="entry name" value="Ubl_ubiquitin_like"/>
    <property type="match status" value="1"/>
</dbReference>
<dbReference type="AlphaFoldDB" id="A0A3B3SSG4"/>
<feature type="domain" description="Ubiquitin-like" evidence="1">
    <location>
        <begin position="32"/>
        <end position="90"/>
    </location>
</feature>
<proteinExistence type="predicted"/>
<dbReference type="STRING" id="1676925.ENSPKIP00000033649"/>
<reference evidence="2" key="1">
    <citation type="submission" date="2025-08" db="UniProtKB">
        <authorList>
            <consortium name="Ensembl"/>
        </authorList>
    </citation>
    <scope>IDENTIFICATION</scope>
</reference>
<keyword evidence="3" id="KW-1185">Reference proteome</keyword>
<dbReference type="KEGG" id="pki:111856488"/>
<dbReference type="PROSITE" id="PS50053">
    <property type="entry name" value="UBIQUITIN_2"/>
    <property type="match status" value="1"/>
</dbReference>
<dbReference type="GeneTree" id="ENSGT00990000204936"/>
<name>A0A3B3SSG4_9TELE</name>
<dbReference type="PANTHER" id="PTHR10666">
    <property type="entry name" value="UBIQUITIN"/>
    <property type="match status" value="1"/>
</dbReference>
<evidence type="ECO:0000313" key="3">
    <source>
        <dbReference type="Proteomes" id="UP000261540"/>
    </source>
</evidence>
<dbReference type="InterPro" id="IPR029071">
    <property type="entry name" value="Ubiquitin-like_domsf"/>
</dbReference>
<dbReference type="InterPro" id="IPR000626">
    <property type="entry name" value="Ubiquitin-like_dom"/>
</dbReference>
<evidence type="ECO:0000313" key="2">
    <source>
        <dbReference type="Ensembl" id="ENSPKIP00000033649.1"/>
    </source>
</evidence>
<dbReference type="Pfam" id="PF00240">
    <property type="entry name" value="ubiquitin"/>
    <property type="match status" value="1"/>
</dbReference>
<sequence>MGKTYQVMVNGIKGEKITVDVGNSEDQMKNMTVLELKKKIAEKLPGTAVDDLSSLRLIFTDKQLEDPCQLSSYGIQDKSVIQLVIRLPGGGQLPQ</sequence>
<dbReference type="OrthoDB" id="428577at2759"/>
<dbReference type="Gene3D" id="3.10.20.90">
    <property type="entry name" value="Phosphatidylinositol 3-kinase Catalytic Subunit, Chain A, domain 1"/>
    <property type="match status" value="1"/>
</dbReference>